<proteinExistence type="predicted"/>
<evidence type="ECO:0000313" key="2">
    <source>
        <dbReference type="Proteomes" id="UP001497444"/>
    </source>
</evidence>
<dbReference type="Proteomes" id="UP001497444">
    <property type="component" value="Chromosome 8"/>
</dbReference>
<dbReference type="EMBL" id="OZ020103">
    <property type="protein sequence ID" value="CAK9277513.1"/>
    <property type="molecule type" value="Genomic_DNA"/>
</dbReference>
<evidence type="ECO:0000313" key="1">
    <source>
        <dbReference type="EMBL" id="CAK9277513.1"/>
    </source>
</evidence>
<accession>A0ABP0XIK7</accession>
<reference evidence="1" key="1">
    <citation type="submission" date="2024-02" db="EMBL/GenBank/DDBJ databases">
        <authorList>
            <consortium name="ELIXIR-Norway"/>
            <consortium name="Elixir Norway"/>
        </authorList>
    </citation>
    <scope>NUCLEOTIDE SEQUENCE</scope>
</reference>
<gene>
    <name evidence="1" type="ORF">CSSPJE1EN1_LOCUS22991</name>
</gene>
<name>A0ABP0XIK7_9BRYO</name>
<sequence length="237" mass="26628">MAMAGPICSASSLNFAASPPLELPVLRPSSGTAYTKWGWKGIWSWQQQQQPLLHSATCKVPISVGRGFRVCRASEKEKVTEARKYQLQATELLAELIKSDNPQTTAQTHVDSLTEDFFLVASTYLEMAKKEGNAEVVNKIETTLKVAMAEKNKTLRPEIRLLNQLLTDNGVQERAKTIQSNLDYLRTDSYFFQLLSRMLADVEKQRNNPKRLLLLAQLRTISKETKEAAKALKKSSN</sequence>
<organism evidence="1 2">
    <name type="scientific">Sphagnum jensenii</name>
    <dbReference type="NCBI Taxonomy" id="128206"/>
    <lineage>
        <taxon>Eukaryota</taxon>
        <taxon>Viridiplantae</taxon>
        <taxon>Streptophyta</taxon>
        <taxon>Embryophyta</taxon>
        <taxon>Bryophyta</taxon>
        <taxon>Sphagnophytina</taxon>
        <taxon>Sphagnopsida</taxon>
        <taxon>Sphagnales</taxon>
        <taxon>Sphagnaceae</taxon>
        <taxon>Sphagnum</taxon>
    </lineage>
</organism>
<protein>
    <submittedName>
        <fullName evidence="1">Uncharacterized protein</fullName>
    </submittedName>
</protein>
<keyword evidence="2" id="KW-1185">Reference proteome</keyword>